<organism evidence="2 5">
    <name type="scientific">Mycobacterium tuberculosis</name>
    <dbReference type="NCBI Taxonomy" id="1773"/>
    <lineage>
        <taxon>Bacteria</taxon>
        <taxon>Bacillati</taxon>
        <taxon>Actinomycetota</taxon>
        <taxon>Actinomycetes</taxon>
        <taxon>Mycobacteriales</taxon>
        <taxon>Mycobacteriaceae</taxon>
        <taxon>Mycobacterium</taxon>
        <taxon>Mycobacterium tuberculosis complex</taxon>
    </lineage>
</organism>
<sequence length="105" mass="10743">MCAVNVKVSAEVARLLSGSGDGASSRVIGTPRSLVSAAKRHTMLSRCGLSSRWRTYRTAGWTSRPNASLAAAANSSNSVRAPGAQTATASSSEGSNRRDAAASTM</sequence>
<dbReference type="EMBL" id="CSAJ01001361">
    <property type="protein sequence ID" value="COX91080.1"/>
    <property type="molecule type" value="Genomic_DNA"/>
</dbReference>
<evidence type="ECO:0000313" key="5">
    <source>
        <dbReference type="Proteomes" id="UP000044938"/>
    </source>
</evidence>
<feature type="compositionally biased region" description="Basic and acidic residues" evidence="1">
    <location>
        <begin position="95"/>
        <end position="105"/>
    </location>
</feature>
<feature type="compositionally biased region" description="Polar residues" evidence="1">
    <location>
        <begin position="85"/>
        <end position="94"/>
    </location>
</feature>
<feature type="region of interest" description="Disordered" evidence="1">
    <location>
        <begin position="72"/>
        <end position="105"/>
    </location>
</feature>
<evidence type="ECO:0000313" key="2">
    <source>
        <dbReference type="EMBL" id="COX91080.1"/>
    </source>
</evidence>
<evidence type="ECO:0000313" key="3">
    <source>
        <dbReference type="EMBL" id="COY33585.1"/>
    </source>
</evidence>
<dbReference type="Proteomes" id="UP000044938">
    <property type="component" value="Unassembled WGS sequence"/>
</dbReference>
<protein>
    <submittedName>
        <fullName evidence="2">Uncharacterized protein</fullName>
    </submittedName>
</protein>
<accession>A0A655JTC0</accession>
<name>A0A655JTC0_MYCTX</name>
<evidence type="ECO:0000256" key="1">
    <source>
        <dbReference type="SAM" id="MobiDB-lite"/>
    </source>
</evidence>
<dbReference type="EMBL" id="CSBK01001124">
    <property type="protein sequence ID" value="COY33585.1"/>
    <property type="molecule type" value="Genomic_DNA"/>
</dbReference>
<gene>
    <name evidence="2" type="ORF">ERS007720_04998</name>
    <name evidence="3" type="ORF">ERS007739_02447</name>
</gene>
<dbReference type="Proteomes" id="UP000039021">
    <property type="component" value="Unassembled WGS sequence"/>
</dbReference>
<dbReference type="AlphaFoldDB" id="A0A655JTC0"/>
<reference evidence="3" key="2">
    <citation type="submission" date="2015-03" db="EMBL/GenBank/DDBJ databases">
        <authorList>
            <consortium name="Pathogen Informatics"/>
            <person name="Murphy D."/>
        </authorList>
    </citation>
    <scope>NUCLEOTIDE SEQUENCE</scope>
    <source>
        <strain evidence="3">N09902308</strain>
    </source>
</reference>
<evidence type="ECO:0000313" key="4">
    <source>
        <dbReference type="Proteomes" id="UP000039021"/>
    </source>
</evidence>
<proteinExistence type="predicted"/>
<reference evidence="4 5" key="1">
    <citation type="submission" date="2015-03" db="EMBL/GenBank/DDBJ databases">
        <authorList>
            <consortium name="Pathogen Informatics"/>
        </authorList>
    </citation>
    <scope>NUCLEOTIDE SEQUENCE [LARGE SCALE GENOMIC DNA]</scope>
    <source>
        <strain evidence="2 5">M09401471</strain>
        <strain evidence="4">N09902308</strain>
    </source>
</reference>